<dbReference type="PROSITE" id="PS50089">
    <property type="entry name" value="ZF_RING_2"/>
    <property type="match status" value="1"/>
</dbReference>
<keyword evidence="6" id="KW-0539">Nucleus</keyword>
<dbReference type="InterPro" id="IPR001841">
    <property type="entry name" value="Znf_RING"/>
</dbReference>
<dbReference type="PANTHER" id="PTHR12549:SF51">
    <property type="entry name" value="JMJC DOMAIN-CONTAINING PROTEIN"/>
    <property type="match status" value="1"/>
</dbReference>
<dbReference type="InterPro" id="IPR018866">
    <property type="entry name" value="Znf-4CXXC_R1"/>
</dbReference>
<feature type="compositionally biased region" description="Acidic residues" evidence="8">
    <location>
        <begin position="130"/>
        <end position="146"/>
    </location>
</feature>
<evidence type="ECO:0000256" key="7">
    <source>
        <dbReference type="PROSITE-ProRule" id="PRU00175"/>
    </source>
</evidence>
<dbReference type="SUPFAM" id="SSF51197">
    <property type="entry name" value="Clavaminate synthase-like"/>
    <property type="match status" value="1"/>
</dbReference>
<protein>
    <recommendedName>
        <fullName evidence="13">JmjC domain-containing protein</fullName>
    </recommendedName>
</protein>
<dbReference type="SMART" id="SM00558">
    <property type="entry name" value="JmjC"/>
    <property type="match status" value="1"/>
</dbReference>
<proteinExistence type="inferred from homology"/>
<feature type="region of interest" description="Disordered" evidence="8">
    <location>
        <begin position="802"/>
        <end position="835"/>
    </location>
</feature>
<dbReference type="GO" id="GO:0008270">
    <property type="term" value="F:zinc ion binding"/>
    <property type="evidence" value="ECO:0007669"/>
    <property type="project" value="UniProtKB-KW"/>
</dbReference>
<evidence type="ECO:0000313" key="11">
    <source>
        <dbReference type="EMBL" id="PIA58804.1"/>
    </source>
</evidence>
<evidence type="ECO:0000256" key="2">
    <source>
        <dbReference type="ARBA" id="ARBA00006801"/>
    </source>
</evidence>
<evidence type="ECO:0008006" key="13">
    <source>
        <dbReference type="Google" id="ProtNLM"/>
    </source>
</evidence>
<feature type="compositionally biased region" description="Basic and acidic residues" evidence="8">
    <location>
        <begin position="218"/>
        <end position="228"/>
    </location>
</feature>
<keyword evidence="4" id="KW-0805">Transcription regulation</keyword>
<dbReference type="Pfam" id="PF10497">
    <property type="entry name" value="zf-4CXXC_R1"/>
    <property type="match status" value="1"/>
</dbReference>
<evidence type="ECO:0000256" key="8">
    <source>
        <dbReference type="SAM" id="MobiDB-lite"/>
    </source>
</evidence>
<evidence type="ECO:0000256" key="4">
    <source>
        <dbReference type="ARBA" id="ARBA00023015"/>
    </source>
</evidence>
<feature type="compositionally biased region" description="Acidic residues" evidence="8">
    <location>
        <begin position="78"/>
        <end position="89"/>
    </location>
</feature>
<feature type="region of interest" description="Disordered" evidence="8">
    <location>
        <begin position="1"/>
        <end position="241"/>
    </location>
</feature>
<evidence type="ECO:0000256" key="5">
    <source>
        <dbReference type="ARBA" id="ARBA00023163"/>
    </source>
</evidence>
<feature type="compositionally biased region" description="Basic and acidic residues" evidence="8">
    <location>
        <begin position="1"/>
        <end position="12"/>
    </location>
</feature>
<dbReference type="GO" id="GO:0000118">
    <property type="term" value="C:histone deacetylase complex"/>
    <property type="evidence" value="ECO:0007669"/>
    <property type="project" value="TreeGrafter"/>
</dbReference>
<dbReference type="GO" id="GO:0006357">
    <property type="term" value="P:regulation of transcription by RNA polymerase II"/>
    <property type="evidence" value="ECO:0007669"/>
    <property type="project" value="TreeGrafter"/>
</dbReference>
<organism evidence="11 12">
    <name type="scientific">Aquilegia coerulea</name>
    <name type="common">Rocky mountain columbine</name>
    <dbReference type="NCBI Taxonomy" id="218851"/>
    <lineage>
        <taxon>Eukaryota</taxon>
        <taxon>Viridiplantae</taxon>
        <taxon>Streptophyta</taxon>
        <taxon>Embryophyta</taxon>
        <taxon>Tracheophyta</taxon>
        <taxon>Spermatophyta</taxon>
        <taxon>Magnoliopsida</taxon>
        <taxon>Ranunculales</taxon>
        <taxon>Ranunculaceae</taxon>
        <taxon>Thalictroideae</taxon>
        <taxon>Aquilegia</taxon>
    </lineage>
</organism>
<dbReference type="Pfam" id="PF02373">
    <property type="entry name" value="JmjC"/>
    <property type="match status" value="1"/>
</dbReference>
<keyword evidence="3" id="KW-0479">Metal-binding</keyword>
<feature type="domain" description="RING-type" evidence="9">
    <location>
        <begin position="266"/>
        <end position="313"/>
    </location>
</feature>
<dbReference type="InterPro" id="IPR045109">
    <property type="entry name" value="LSDs-like"/>
</dbReference>
<dbReference type="GO" id="GO:0032454">
    <property type="term" value="F:histone H3K9 demethylase activity"/>
    <property type="evidence" value="ECO:0007669"/>
    <property type="project" value="InterPro"/>
</dbReference>
<evidence type="ECO:0000259" key="10">
    <source>
        <dbReference type="PROSITE" id="PS51184"/>
    </source>
</evidence>
<evidence type="ECO:0000256" key="6">
    <source>
        <dbReference type="ARBA" id="ARBA00023242"/>
    </source>
</evidence>
<dbReference type="GO" id="GO:0003712">
    <property type="term" value="F:transcription coregulator activity"/>
    <property type="evidence" value="ECO:0007669"/>
    <property type="project" value="TreeGrafter"/>
</dbReference>
<keyword evidence="7" id="KW-0862">Zinc</keyword>
<dbReference type="GO" id="GO:0000785">
    <property type="term" value="C:chromatin"/>
    <property type="evidence" value="ECO:0007669"/>
    <property type="project" value="TreeGrafter"/>
</dbReference>
<dbReference type="InParanoid" id="A0A2G5ESU4"/>
<name>A0A2G5ESU4_AQUCA</name>
<keyword evidence="12" id="KW-1185">Reference proteome</keyword>
<dbReference type="PANTHER" id="PTHR12549">
    <property type="entry name" value="JMJC DOMAIN-CONTAINING HISTONE DEMETHYLATION PROTEIN"/>
    <property type="match status" value="1"/>
</dbReference>
<comment type="similarity">
    <text evidence="2">Belongs to the JARID1 histone demethylase family.</text>
</comment>
<gene>
    <name evidence="11" type="ORF">AQUCO_00500620v1</name>
</gene>
<keyword evidence="7" id="KW-0863">Zinc-finger</keyword>
<dbReference type="EMBL" id="KZ305022">
    <property type="protein sequence ID" value="PIA58804.1"/>
    <property type="molecule type" value="Genomic_DNA"/>
</dbReference>
<dbReference type="PROSITE" id="PS51184">
    <property type="entry name" value="JMJC"/>
    <property type="match status" value="1"/>
</dbReference>
<sequence length="1034" mass="117046">MENQEEEKRSDLDDGDIDIVNGNGVKEEDSKPNTSKGNGKGKGRGGKTKDHVEKIVEEEDQDQGVQRRTKRNLNYKEVEEEEEEDDLEAEEMKKVGSKRKTKTTASRGRGKGRPRGGGVGARNVKSKEDLVEEEEEEVEEDLEAEDDAKISGLKRKTTSSRGRGKGKEKERLQGGRATLNVKVKEDSVKEEEDDEDKGLRKRTKRNTNYQEEEEDFEENHGEAEETKTLSRLSGRSTTTTVQKQKTVTNGVWKLIVNGAEVESLMCHQCQRNDRGEVVRCTSCKNKRFCFPCISRWYPQMLHEDIAESCPMCRGICNCKACLRKHGKYEEKAKRTLTENEKVNYSKYLVDLLLPTLTQIDQEQAIEKEVEAKIQGVSVSEIKLQKSACSIDERAYCDNCRTSIYDFHRNCPDPECSFDLCVACCVEIRNDIQNHGVAHKASPMPGWKVEENGRICCPPKEMGGCGNAFLELKYMYTENWVSEMKIKAEMIVARGSHGTSTHWCTCFNSVGEVNFGDNKLRKAACREDSSDNYLYCPSAKDIQQSDLNHFQKHWTNGEPVIVQDVLKSSSGLSWEPMVMCRALREKTNSRVFNKKQKKKIIKGSSHLDVTAMDCLYWCEDDFNIKHFFDGYSKGITHKDMDWPMMLKLKDWPPANFFEERLPRHGVEFLNALPFQEYTNLKHGFLNLAAKLPEKSLKPDMGPKTYIAYGLAEELGCGDSVTKLHCDMSDAVNVLMHTAEVKLTSKQLKDMQKVKDKILSDAESMYANGEKCNDSIGIPNTRNNISCSPLEATSVVGENMECGEKTKTIPGDQKKRGKFPGGKNPRKLSKSGSLGKVMEGEIENNVEHDLDTNEASDGDAVVEAGSPHDLPAVSGSNLQNLQTVEGGALWDIFRRQDTPKLAEYLKKHSREFRHTYCLPVEQVVHPIHDQTFYLTSEHKMNLKEEFGIEPWTFEQKLGEAVFIPAGCPHQVRNLKSCLKVAADFVSPENLNECVHMAQEFRELPHNHRAKEDKLEVKKMVLHTISEAVSELEKLAK</sequence>
<evidence type="ECO:0000259" key="9">
    <source>
        <dbReference type="PROSITE" id="PS50089"/>
    </source>
</evidence>
<feature type="domain" description="JmjC" evidence="10">
    <location>
        <begin position="679"/>
        <end position="999"/>
    </location>
</feature>
<reference evidence="11 12" key="1">
    <citation type="submission" date="2017-09" db="EMBL/GenBank/DDBJ databases">
        <title>WGS assembly of Aquilegia coerulea Goldsmith.</title>
        <authorList>
            <person name="Hodges S."/>
            <person name="Kramer E."/>
            <person name="Nordborg M."/>
            <person name="Tomkins J."/>
            <person name="Borevitz J."/>
            <person name="Derieg N."/>
            <person name="Yan J."/>
            <person name="Mihaltcheva S."/>
            <person name="Hayes R.D."/>
            <person name="Rokhsar D."/>
        </authorList>
    </citation>
    <scope>NUCLEOTIDE SEQUENCE [LARGE SCALE GENOMIC DNA]</scope>
    <source>
        <strain evidence="12">cv. Goldsmith</strain>
    </source>
</reference>
<dbReference type="AlphaFoldDB" id="A0A2G5ESU4"/>
<dbReference type="OrthoDB" id="1667110at2759"/>
<comment type="subcellular location">
    <subcellularLocation>
        <location evidence="1">Nucleus</location>
    </subcellularLocation>
</comment>
<dbReference type="CDD" id="cd02208">
    <property type="entry name" value="cupin_RmlC-like"/>
    <property type="match status" value="1"/>
</dbReference>
<dbReference type="GO" id="GO:0031490">
    <property type="term" value="F:chromatin DNA binding"/>
    <property type="evidence" value="ECO:0007669"/>
    <property type="project" value="TreeGrafter"/>
</dbReference>
<dbReference type="InterPro" id="IPR003347">
    <property type="entry name" value="JmjC_dom"/>
</dbReference>
<dbReference type="Gene3D" id="2.60.120.650">
    <property type="entry name" value="Cupin"/>
    <property type="match status" value="1"/>
</dbReference>
<dbReference type="FunFam" id="2.60.120.650:FF:000033">
    <property type="entry name" value="Transcription factor jumonji (JmjC) domain-containing protein"/>
    <property type="match status" value="1"/>
</dbReference>
<dbReference type="Proteomes" id="UP000230069">
    <property type="component" value="Unassembled WGS sequence"/>
</dbReference>
<evidence type="ECO:0000256" key="1">
    <source>
        <dbReference type="ARBA" id="ARBA00004123"/>
    </source>
</evidence>
<evidence type="ECO:0000313" key="12">
    <source>
        <dbReference type="Proteomes" id="UP000230069"/>
    </source>
</evidence>
<feature type="compositionally biased region" description="Basic residues" evidence="8">
    <location>
        <begin position="95"/>
        <end position="114"/>
    </location>
</feature>
<keyword evidence="5" id="KW-0804">Transcription</keyword>
<accession>A0A2G5ESU4</accession>
<feature type="compositionally biased region" description="Low complexity" evidence="8">
    <location>
        <begin position="229"/>
        <end position="241"/>
    </location>
</feature>
<feature type="compositionally biased region" description="Basic residues" evidence="8">
    <location>
        <begin position="152"/>
        <end position="164"/>
    </location>
</feature>
<evidence type="ECO:0000256" key="3">
    <source>
        <dbReference type="ARBA" id="ARBA00022723"/>
    </source>
</evidence>